<comment type="caution">
    <text evidence="1">The sequence shown here is derived from an EMBL/GenBank/DDBJ whole genome shotgun (WGS) entry which is preliminary data.</text>
</comment>
<name>U7D6N7_9BACT</name>
<sequence>MVVTDPAGADTPEGESSFLFTEMYETGPVSAYARHFRYINSVMAQSDIIEQENRLPVPEADPEGGMLYADDSLFLSVDLSDENLYPDNPQYLIEYRVTYDGVTAEAVQGDAESDVGIFLDTIVDRDNRAALDFKIDARTLSTDAADPWESSGWVDFTYEIRKLLTDPSSSVQDDFWKSYELDIWAEHDFDEDGASVNPFAVPATITGHKNGDDFSHDATEDEAAVLRFTETTSFTFWAEDERYISSDSVSDNLLEETQRILPRTLADPAAGDVNTDDAYIFYDAEWEFDLYLNPDDTYYDDVQEGDFSFTAQFPDAWPHDDIRIGDRARDVRESVAIARDDIDHLISEGREDLPLTLQSISEEPFWVDSDPVTERYTFRRISLELVSDWSPEKETVTVTITAHDPVSEDELVDAEIFYTYMGETVEVESGEEFTVENGDILAATARRPGYMPADESALGIFTLDGVITIDYENRIYDNRNNEGLRIRINSNLPEVEYRVEQDVMDDDVRSWRPVAEIGAWFTVDNEEFALDFPPKYSEVRISVRGDDLIEDDEVIITGATADTSLSIRKLPQVEITPEGGDFPGVQEIQISGDRDDAEEFAIWYTKNDGDTTLYDGSFEIDASAEITAWSTAFDWLPSDPVTEVYTRETLQLPATLPHIFDEEVNDDGPYIFHGEQWDLKLFLDPDDTHFDRLERGEFDLTWRGSIEGESGRFTEDLSVRRSFVDEEIARGKTSLDLVLQTLPREDDGYWLPSETVELSYAYREMDLSLEIVAGEEYSRERDLVFTVEDGVDGQRLGDARGFYNYDGGAIDPDDEDTYEGRVRPGDTITIPNGITMNALALRSGYIPKELDDDAGRFEKRVRLEITPDDRTYYGEFLDVEITSNVVPFFYHIDGGDVVEVSRTDTAFTITGDMPDPGGEIPKEITAFVQDREALTGDLEVSHEFIRRRLENPRIFPESGDYVGDVTVEMDHGVSDVFIHYSDGDVPTLRDSEYEEDFPVTPDTILTAKAFYDEDQVAESGAGGWLASDTSRVEYRRVARPDSAALFDRTADGRVDSVAVYLVDSFPELTLPDSIRLTLPGFSSLRITDTSRMQLQEGDILGVTVTEIDEIETFFSPGEYLEVYGDRYENDAAFTVHDSIAPVLLRAHLLSGEIDPDGVRDVDTLTVRFSEPLRGLEEGRPDRDALFNLGMSTEERYSGEFSFYEEVDERTVSFLVHEYYGRLYPYTNDSIWIRTKASTDIEDLGGAVQDNPENRKVPLISEPLGLNVRMDAFWIRDAHDFQSFGSYEDLGAPMSGYTYEVNLGGAIIIDPQVPFSEEQVRSEPFDASVVILDEVGNRVVSVDGRDDSKENIQVIPVFMRTRKGDSRYVLAVLWDGTNHRGRQVHSRSYKILAATRWPGGSSRIRINGVIPVIQPY</sequence>
<dbReference type="Proteomes" id="UP000017148">
    <property type="component" value="Unassembled WGS sequence"/>
</dbReference>
<keyword evidence="2" id="KW-1185">Reference proteome</keyword>
<proteinExistence type="predicted"/>
<accession>U7D6N7</accession>
<protein>
    <submittedName>
        <fullName evidence="1">Uncharacterized protein</fullName>
    </submittedName>
</protein>
<gene>
    <name evidence="1" type="ORF">CALK_2412</name>
</gene>
<reference evidence="1 2" key="1">
    <citation type="journal article" date="2013" name="Environ. Microbiol.">
        <title>Genome analysis of Chitinivibrio alkaliphilus gen. nov., sp. nov., a novel extremely haloalkaliphilic anaerobic chitinolytic bacterium from the candidate phylum Termite Group 3.</title>
        <authorList>
            <person name="Sorokin D.Y."/>
            <person name="Gumerov V.M."/>
            <person name="Rakitin A.L."/>
            <person name="Beletsky A.V."/>
            <person name="Damste J.S."/>
            <person name="Muyzer G."/>
            <person name="Mardanov A.V."/>
            <person name="Ravin N.V."/>
        </authorList>
    </citation>
    <scope>NUCLEOTIDE SEQUENCE [LARGE SCALE GENOMIC DNA]</scope>
    <source>
        <strain evidence="1 2">ACht1</strain>
    </source>
</reference>
<evidence type="ECO:0000313" key="1">
    <source>
        <dbReference type="EMBL" id="ERP30747.1"/>
    </source>
</evidence>
<organism evidence="1 2">
    <name type="scientific">Chitinivibrio alkaliphilus ACht1</name>
    <dbReference type="NCBI Taxonomy" id="1313304"/>
    <lineage>
        <taxon>Bacteria</taxon>
        <taxon>Pseudomonadati</taxon>
        <taxon>Fibrobacterota</taxon>
        <taxon>Chitinivibrionia</taxon>
        <taxon>Chitinivibrionales</taxon>
        <taxon>Chitinivibrionaceae</taxon>
        <taxon>Chitinivibrio</taxon>
    </lineage>
</organism>
<evidence type="ECO:0000313" key="2">
    <source>
        <dbReference type="Proteomes" id="UP000017148"/>
    </source>
</evidence>
<dbReference type="EMBL" id="ASJR01000035">
    <property type="protein sequence ID" value="ERP30747.1"/>
    <property type="molecule type" value="Genomic_DNA"/>
</dbReference>
<dbReference type="RefSeq" id="WP_022637760.1">
    <property type="nucleotide sequence ID" value="NZ_ASJR01000035.1"/>
</dbReference>